<keyword evidence="2 3" id="KW-0482">Metalloprotease</keyword>
<evidence type="ECO:0000313" key="5">
    <source>
        <dbReference type="EMBL" id="KAJ1353506.1"/>
    </source>
</evidence>
<dbReference type="SUPFAM" id="SSF55486">
    <property type="entry name" value="Metalloproteases ('zincins'), catalytic domain"/>
    <property type="match status" value="1"/>
</dbReference>
<feature type="active site" evidence="2">
    <location>
        <position position="165"/>
    </location>
</feature>
<comment type="cofactor">
    <cofactor evidence="2 3">
        <name>Zn(2+)</name>
        <dbReference type="ChEBI" id="CHEBI:29105"/>
    </cofactor>
    <text evidence="2 3">Binds 1 zinc ion per subunit.</text>
</comment>
<dbReference type="PANTHER" id="PTHR10127">
    <property type="entry name" value="DISCOIDIN, CUB, EGF, LAMININ , AND ZINC METALLOPROTEASE DOMAIN CONTAINING"/>
    <property type="match status" value="1"/>
</dbReference>
<feature type="binding site" evidence="2">
    <location>
        <position position="164"/>
    </location>
    <ligand>
        <name>Zn(2+)</name>
        <dbReference type="ChEBI" id="CHEBI:29105"/>
        <note>catalytic</note>
    </ligand>
</feature>
<proteinExistence type="predicted"/>
<dbReference type="InterPro" id="IPR001506">
    <property type="entry name" value="Peptidase_M12A"/>
</dbReference>
<sequence length="205" mass="23398">MAKLNEIQSKIFGIRPTSRDQLPFDEKPANPDQIPYLFEGDIILTDEQMETILRDAEEELLGKKNELRQRRSLTSDLTSRWPKNTIPYYIDTESGVDETAVLAGVKRWETETCLSFKRQFSITPENGLEFFLGGGCYSYLGRVFSTFQPVSIGFGCGFLGIVTHEIGHALGLYHEQSRYDRDNYVEVLTENVYNGFVAQFSKISK</sequence>
<feature type="binding site" evidence="2">
    <location>
        <position position="174"/>
    </location>
    <ligand>
        <name>Zn(2+)</name>
        <dbReference type="ChEBI" id="CHEBI:29105"/>
        <note>catalytic</note>
    </ligand>
</feature>
<evidence type="ECO:0000256" key="3">
    <source>
        <dbReference type="RuleBase" id="RU361183"/>
    </source>
</evidence>
<keyword evidence="1" id="KW-1015">Disulfide bond</keyword>
<dbReference type="SMART" id="SM00235">
    <property type="entry name" value="ZnMc"/>
    <property type="match status" value="1"/>
</dbReference>
<dbReference type="GO" id="GO:0006508">
    <property type="term" value="P:proteolysis"/>
    <property type="evidence" value="ECO:0007669"/>
    <property type="project" value="UniProtKB-KW"/>
</dbReference>
<dbReference type="GO" id="GO:0008270">
    <property type="term" value="F:zinc ion binding"/>
    <property type="evidence" value="ECO:0007669"/>
    <property type="project" value="UniProtKB-UniRule"/>
</dbReference>
<evidence type="ECO:0000259" key="4">
    <source>
        <dbReference type="PROSITE" id="PS51864"/>
    </source>
</evidence>
<protein>
    <recommendedName>
        <fullName evidence="3">Metalloendopeptidase</fullName>
        <ecNumber evidence="3">3.4.24.-</ecNumber>
    </recommendedName>
</protein>
<keyword evidence="2 3" id="KW-0479">Metal-binding</keyword>
<dbReference type="Pfam" id="PF01400">
    <property type="entry name" value="Astacin"/>
    <property type="match status" value="1"/>
</dbReference>
<dbReference type="GO" id="GO:0004222">
    <property type="term" value="F:metalloendopeptidase activity"/>
    <property type="evidence" value="ECO:0007669"/>
    <property type="project" value="UniProtKB-UniRule"/>
</dbReference>
<dbReference type="AlphaFoldDB" id="A0AAD5MSV9"/>
<evidence type="ECO:0000256" key="1">
    <source>
        <dbReference type="ARBA" id="ARBA00023157"/>
    </source>
</evidence>
<accession>A0AAD5MSV9</accession>
<dbReference type="PROSITE" id="PS51864">
    <property type="entry name" value="ASTACIN"/>
    <property type="match status" value="1"/>
</dbReference>
<organism evidence="5 6">
    <name type="scientific">Parelaphostrongylus tenuis</name>
    <name type="common">Meningeal worm</name>
    <dbReference type="NCBI Taxonomy" id="148309"/>
    <lineage>
        <taxon>Eukaryota</taxon>
        <taxon>Metazoa</taxon>
        <taxon>Ecdysozoa</taxon>
        <taxon>Nematoda</taxon>
        <taxon>Chromadorea</taxon>
        <taxon>Rhabditida</taxon>
        <taxon>Rhabditina</taxon>
        <taxon>Rhabditomorpha</taxon>
        <taxon>Strongyloidea</taxon>
        <taxon>Metastrongylidae</taxon>
        <taxon>Parelaphostrongylus</taxon>
    </lineage>
</organism>
<name>A0AAD5MSV9_PARTN</name>
<keyword evidence="2 3" id="KW-0862">Zinc</keyword>
<comment type="caution">
    <text evidence="2">Lacks conserved residue(s) required for the propagation of feature annotation.</text>
</comment>
<dbReference type="InterPro" id="IPR006026">
    <property type="entry name" value="Peptidase_Metallo"/>
</dbReference>
<evidence type="ECO:0000313" key="6">
    <source>
        <dbReference type="Proteomes" id="UP001196413"/>
    </source>
</evidence>
<evidence type="ECO:0000256" key="2">
    <source>
        <dbReference type="PROSITE-ProRule" id="PRU01211"/>
    </source>
</evidence>
<keyword evidence="2 3" id="KW-0645">Protease</keyword>
<keyword evidence="6" id="KW-1185">Reference proteome</keyword>
<dbReference type="EMBL" id="JAHQIW010001734">
    <property type="protein sequence ID" value="KAJ1353506.1"/>
    <property type="molecule type" value="Genomic_DNA"/>
</dbReference>
<feature type="binding site" evidence="2">
    <location>
        <position position="168"/>
    </location>
    <ligand>
        <name>Zn(2+)</name>
        <dbReference type="ChEBI" id="CHEBI:29105"/>
        <note>catalytic</note>
    </ligand>
</feature>
<gene>
    <name evidence="5" type="ORF">KIN20_010147</name>
</gene>
<feature type="domain" description="Peptidase M12A" evidence="4">
    <location>
        <begin position="71"/>
        <end position="205"/>
    </location>
</feature>
<dbReference type="PANTHER" id="PTHR10127:SF877">
    <property type="entry name" value="ZINC METALLOPROTEINASE NAS-34"/>
    <property type="match status" value="1"/>
</dbReference>
<dbReference type="Proteomes" id="UP001196413">
    <property type="component" value="Unassembled WGS sequence"/>
</dbReference>
<dbReference type="Gene3D" id="3.40.390.10">
    <property type="entry name" value="Collagenase (Catalytic Domain)"/>
    <property type="match status" value="1"/>
</dbReference>
<dbReference type="EC" id="3.4.24.-" evidence="3"/>
<keyword evidence="2 3" id="KW-0378">Hydrolase</keyword>
<reference evidence="5" key="1">
    <citation type="submission" date="2021-06" db="EMBL/GenBank/DDBJ databases">
        <title>Parelaphostrongylus tenuis whole genome reference sequence.</title>
        <authorList>
            <person name="Garwood T.J."/>
            <person name="Larsen P.A."/>
            <person name="Fountain-Jones N.M."/>
            <person name="Garbe J.R."/>
            <person name="Macchietto M.G."/>
            <person name="Kania S.A."/>
            <person name="Gerhold R.W."/>
            <person name="Richards J.E."/>
            <person name="Wolf T.M."/>
        </authorList>
    </citation>
    <scope>NUCLEOTIDE SEQUENCE</scope>
    <source>
        <strain evidence="5">MNPRO001-30</strain>
        <tissue evidence="5">Meninges</tissue>
    </source>
</reference>
<dbReference type="InterPro" id="IPR024079">
    <property type="entry name" value="MetalloPept_cat_dom_sf"/>
</dbReference>
<dbReference type="PRINTS" id="PR00480">
    <property type="entry name" value="ASTACIN"/>
</dbReference>
<comment type="caution">
    <text evidence="5">The sequence shown here is derived from an EMBL/GenBank/DDBJ whole genome shotgun (WGS) entry which is preliminary data.</text>
</comment>